<organism evidence="1 2">
    <name type="scientific">Acinetobacter guillouiae NIPH 991</name>
    <dbReference type="NCBI Taxonomy" id="1217656"/>
    <lineage>
        <taxon>Bacteria</taxon>
        <taxon>Pseudomonadati</taxon>
        <taxon>Pseudomonadota</taxon>
        <taxon>Gammaproteobacteria</taxon>
        <taxon>Moraxellales</taxon>
        <taxon>Moraxellaceae</taxon>
        <taxon>Acinetobacter</taxon>
    </lineage>
</organism>
<name>N8YAL5_ACIGI</name>
<evidence type="ECO:0000313" key="1">
    <source>
        <dbReference type="EMBL" id="ENV16658.1"/>
    </source>
</evidence>
<keyword evidence="2" id="KW-1185">Reference proteome</keyword>
<evidence type="ECO:0000313" key="2">
    <source>
        <dbReference type="Proteomes" id="UP000013148"/>
    </source>
</evidence>
<dbReference type="RefSeq" id="WP_004820331.1">
    <property type="nucleotide sequence ID" value="NZ_KB849456.1"/>
</dbReference>
<proteinExistence type="predicted"/>
<sequence>MSAEISNKKKMECSVRTIDKRKKGDILKSDIVKIETWTAQFYLYIRAK</sequence>
<comment type="caution">
    <text evidence="1">The sequence shown here is derived from an EMBL/GenBank/DDBJ whole genome shotgun (WGS) entry which is preliminary data.</text>
</comment>
<dbReference type="Proteomes" id="UP000013148">
    <property type="component" value="Unassembled WGS sequence"/>
</dbReference>
<dbReference type="EMBL" id="APPJ01000011">
    <property type="protein sequence ID" value="ENV16658.1"/>
    <property type="molecule type" value="Genomic_DNA"/>
</dbReference>
<gene>
    <name evidence="1" type="ORF">F964_02406</name>
</gene>
<dbReference type="HOGENOM" id="CLU_3148331_0_0_6"/>
<protein>
    <submittedName>
        <fullName evidence="1">Uncharacterized protein</fullName>
    </submittedName>
</protein>
<reference evidence="1 2" key="1">
    <citation type="submission" date="2013-02" db="EMBL/GenBank/DDBJ databases">
        <title>The Genome Sequence of Acinetobacter guillouiae NIPH 991.</title>
        <authorList>
            <consortium name="The Broad Institute Genome Sequencing Platform"/>
            <consortium name="The Broad Institute Genome Sequencing Center for Infectious Disease"/>
            <person name="Cerqueira G."/>
            <person name="Feldgarden M."/>
            <person name="Courvalin P."/>
            <person name="Perichon B."/>
            <person name="Grillot-Courvalin C."/>
            <person name="Clermont D."/>
            <person name="Rocha E."/>
            <person name="Yoon E.-J."/>
            <person name="Nemec A."/>
            <person name="Walker B."/>
            <person name="Young S.K."/>
            <person name="Zeng Q."/>
            <person name="Gargeya S."/>
            <person name="Fitzgerald M."/>
            <person name="Haas B."/>
            <person name="Abouelleil A."/>
            <person name="Alvarado L."/>
            <person name="Arachchi H.M."/>
            <person name="Berlin A.M."/>
            <person name="Chapman S.B."/>
            <person name="Dewar J."/>
            <person name="Goldberg J."/>
            <person name="Griggs A."/>
            <person name="Gujja S."/>
            <person name="Hansen M."/>
            <person name="Howarth C."/>
            <person name="Imamovic A."/>
            <person name="Larimer J."/>
            <person name="McCowan C."/>
            <person name="Murphy C."/>
            <person name="Neiman D."/>
            <person name="Pearson M."/>
            <person name="Priest M."/>
            <person name="Roberts A."/>
            <person name="Saif S."/>
            <person name="Shea T."/>
            <person name="Sisk P."/>
            <person name="Sykes S."/>
            <person name="Wortman J."/>
            <person name="Nusbaum C."/>
            <person name="Birren B."/>
        </authorList>
    </citation>
    <scope>NUCLEOTIDE SEQUENCE [LARGE SCALE GENOMIC DNA]</scope>
    <source>
        <strain evidence="1 2">NIPH 991</strain>
    </source>
</reference>
<accession>N8YAL5</accession>
<dbReference type="AlphaFoldDB" id="N8YAL5"/>